<keyword evidence="3" id="KW-1185">Reference proteome</keyword>
<dbReference type="PANTHER" id="PTHR43194:SF2">
    <property type="entry name" value="PEROXISOMAL MEMBRANE PROTEIN LPX1"/>
    <property type="match status" value="1"/>
</dbReference>
<feature type="domain" description="AB hydrolase-1" evidence="1">
    <location>
        <begin position="34"/>
        <end position="266"/>
    </location>
</feature>
<protein>
    <submittedName>
        <fullName evidence="2">Alpha/beta fold hydrolase</fullName>
    </submittedName>
</protein>
<name>A0A6I3L708_9NOCA</name>
<accession>A0A6I3L708</accession>
<dbReference type="EMBL" id="WMBB01000014">
    <property type="protein sequence ID" value="MTE16295.1"/>
    <property type="molecule type" value="Genomic_DNA"/>
</dbReference>
<dbReference type="RefSeq" id="WP_154790740.1">
    <property type="nucleotide sequence ID" value="NZ_WMBB01000014.1"/>
</dbReference>
<dbReference type="PANTHER" id="PTHR43194">
    <property type="entry name" value="HYDROLASE ALPHA/BETA FOLD FAMILY"/>
    <property type="match status" value="1"/>
</dbReference>
<dbReference type="Proteomes" id="UP000432464">
    <property type="component" value="Unassembled WGS sequence"/>
</dbReference>
<dbReference type="Gene3D" id="3.40.50.1820">
    <property type="entry name" value="alpha/beta hydrolase"/>
    <property type="match status" value="1"/>
</dbReference>
<dbReference type="SUPFAM" id="SSF53474">
    <property type="entry name" value="alpha/beta-Hydrolases"/>
    <property type="match status" value="1"/>
</dbReference>
<organism evidence="2 3">
    <name type="scientific">Nocardia aurantiaca</name>
    <dbReference type="NCBI Taxonomy" id="2675850"/>
    <lineage>
        <taxon>Bacteria</taxon>
        <taxon>Bacillati</taxon>
        <taxon>Actinomycetota</taxon>
        <taxon>Actinomycetes</taxon>
        <taxon>Mycobacteriales</taxon>
        <taxon>Nocardiaceae</taxon>
        <taxon>Nocardia</taxon>
    </lineage>
</organism>
<keyword evidence="2" id="KW-0378">Hydrolase</keyword>
<dbReference type="Pfam" id="PF12697">
    <property type="entry name" value="Abhydrolase_6"/>
    <property type="match status" value="1"/>
</dbReference>
<comment type="caution">
    <text evidence="2">The sequence shown here is derived from an EMBL/GenBank/DDBJ whole genome shotgun (WGS) entry which is preliminary data.</text>
</comment>
<dbReference type="AlphaFoldDB" id="A0A6I3L708"/>
<dbReference type="InterPro" id="IPR000073">
    <property type="entry name" value="AB_hydrolase_1"/>
</dbReference>
<evidence type="ECO:0000313" key="2">
    <source>
        <dbReference type="EMBL" id="MTE16295.1"/>
    </source>
</evidence>
<reference evidence="2 3" key="1">
    <citation type="submission" date="2019-11" db="EMBL/GenBank/DDBJ databases">
        <title>Nocardia sp. nov. CT2-14 isolated from soil.</title>
        <authorList>
            <person name="Kanchanasin P."/>
            <person name="Tanasupawat S."/>
            <person name="Yuki M."/>
            <person name="Kudo T."/>
        </authorList>
    </citation>
    <scope>NUCLEOTIDE SEQUENCE [LARGE SCALE GENOMIC DNA]</scope>
    <source>
        <strain evidence="2 3">CT2-14</strain>
    </source>
</reference>
<evidence type="ECO:0000259" key="1">
    <source>
        <dbReference type="Pfam" id="PF12697"/>
    </source>
</evidence>
<sequence>MTSTAPVTSGTVAVPDGTIYFEVRGSGPLIALIGAPMDSGPFGALAELLAPDFTVLCSDPRGHGRSRVNDTEKDSTPELRADDLARVITHVGQGPAIVVGSSGGAITGLALAIARPDLVPTLIAHEPPLRELLPNRDELRAQTEKIIAVYETGDVLGAVREFFAMTGLFMPEEVLQQMFGGERDPGSIASDDFFYRHELHATSGWRPSLDALRATPTKIIIGIGDESADKFCDHTSRALGTELSIEPTLFPGGHGGFMEQPDAFAKRLREILEAN</sequence>
<proteinExistence type="predicted"/>
<dbReference type="InterPro" id="IPR050228">
    <property type="entry name" value="Carboxylesterase_BioH"/>
</dbReference>
<dbReference type="InterPro" id="IPR029058">
    <property type="entry name" value="AB_hydrolase_fold"/>
</dbReference>
<dbReference type="GO" id="GO:0016787">
    <property type="term" value="F:hydrolase activity"/>
    <property type="evidence" value="ECO:0007669"/>
    <property type="project" value="UniProtKB-KW"/>
</dbReference>
<evidence type="ECO:0000313" key="3">
    <source>
        <dbReference type="Proteomes" id="UP000432464"/>
    </source>
</evidence>
<gene>
    <name evidence="2" type="ORF">GLP40_26455</name>
</gene>